<name>A0A485LUR7_9STRA</name>
<keyword evidence="2" id="KW-0472">Membrane</keyword>
<feature type="region of interest" description="Disordered" evidence="1">
    <location>
        <begin position="417"/>
        <end position="437"/>
    </location>
</feature>
<accession>A0A485LUR7</accession>
<feature type="transmembrane region" description="Helical" evidence="2">
    <location>
        <begin position="169"/>
        <end position="189"/>
    </location>
</feature>
<evidence type="ECO:0000256" key="2">
    <source>
        <dbReference type="SAM" id="Phobius"/>
    </source>
</evidence>
<dbReference type="Proteomes" id="UP000332933">
    <property type="component" value="Unassembled WGS sequence"/>
</dbReference>
<keyword evidence="2" id="KW-0812">Transmembrane</keyword>
<protein>
    <submittedName>
        <fullName evidence="4">Aste57867_25550 protein</fullName>
    </submittedName>
</protein>
<dbReference type="EMBL" id="CAADRA010007572">
    <property type="protein sequence ID" value="VFU02173.1"/>
    <property type="molecule type" value="Genomic_DNA"/>
</dbReference>
<gene>
    <name evidence="4" type="primary">Aste57867_25550</name>
    <name evidence="3" type="ORF">As57867_025471</name>
    <name evidence="4" type="ORF">ASTE57867_25550</name>
</gene>
<sequence>MSGLAIPSVRATFVDADRLFVEWTYVVDSSCVNTTTTSLRPQPCAIPFELWLVVVTDESTNTTFTTLPNTTVTTLVSFQPRVAIQTASAPISLPRRPPRNHTFLAVQVRFANATKTDDLPTCPWFHLASHPTTSCSNRSTLSSSSSLVEWTTTAPLPDPSLDVAALPPGFFFLGIAAVLALVFVVRLLVFRVFLKAHGLDTFDVDDGDDSDDDDDNPKRMAAVVAAQKAKAAKKWTSTSKRAKNLVDFAKTAQGTTLAPHVAMQVKLYSGEYHPAVEEMVKTVMDMDKKKHIAAKHAQRAATRAADLRGADLSEEEQALARHQLMTMALLEGAAFVVLKAKKATPVKRSKMTRVYADKRLTSLKWNVGGKPKPKAFEKPSGHMLRFADITAVDAFTQALPNEFVEKNHAWLERVVVSSKKSNPSKRTNDNDDDDKEDEADQFHAVLIQYKHAAKPEKTKSLLLKCKNERQQAQVVASVQIYAEKAKKRLLHPAETVAAARETQAKSANDEWNRQNGDDAMAEATDSEVARSSAEPDSTASDAPPQDDELAGSVKEAE</sequence>
<dbReference type="OrthoDB" id="10533396at2759"/>
<evidence type="ECO:0000313" key="5">
    <source>
        <dbReference type="Proteomes" id="UP000332933"/>
    </source>
</evidence>
<reference evidence="4 5" key="1">
    <citation type="submission" date="2019-03" db="EMBL/GenBank/DDBJ databases">
        <authorList>
            <person name="Gaulin E."/>
            <person name="Dumas B."/>
        </authorList>
    </citation>
    <scope>NUCLEOTIDE SEQUENCE [LARGE SCALE GENOMIC DNA]</scope>
    <source>
        <strain evidence="4">CBS 568.67</strain>
    </source>
</reference>
<evidence type="ECO:0000313" key="3">
    <source>
        <dbReference type="EMBL" id="KAF0682323.1"/>
    </source>
</evidence>
<feature type="region of interest" description="Disordered" evidence="1">
    <location>
        <begin position="498"/>
        <end position="557"/>
    </location>
</feature>
<reference evidence="3" key="2">
    <citation type="submission" date="2019-06" db="EMBL/GenBank/DDBJ databases">
        <title>Genomics analysis of Aphanomyces spp. identifies a new class of oomycete effector associated with host adaptation.</title>
        <authorList>
            <person name="Gaulin E."/>
        </authorList>
    </citation>
    <scope>NUCLEOTIDE SEQUENCE</scope>
    <source>
        <strain evidence="3">CBS 578.67</strain>
    </source>
</reference>
<proteinExistence type="predicted"/>
<organism evidence="4 5">
    <name type="scientific">Aphanomyces stellatus</name>
    <dbReference type="NCBI Taxonomy" id="120398"/>
    <lineage>
        <taxon>Eukaryota</taxon>
        <taxon>Sar</taxon>
        <taxon>Stramenopiles</taxon>
        <taxon>Oomycota</taxon>
        <taxon>Saprolegniomycetes</taxon>
        <taxon>Saprolegniales</taxon>
        <taxon>Verrucalvaceae</taxon>
        <taxon>Aphanomyces</taxon>
    </lineage>
</organism>
<dbReference type="AlphaFoldDB" id="A0A485LUR7"/>
<feature type="compositionally biased region" description="Basic and acidic residues" evidence="1">
    <location>
        <begin position="507"/>
        <end position="516"/>
    </location>
</feature>
<evidence type="ECO:0000313" key="4">
    <source>
        <dbReference type="EMBL" id="VFU02173.1"/>
    </source>
</evidence>
<evidence type="ECO:0000256" key="1">
    <source>
        <dbReference type="SAM" id="MobiDB-lite"/>
    </source>
</evidence>
<keyword evidence="5" id="KW-1185">Reference proteome</keyword>
<dbReference type="EMBL" id="VJMH01007546">
    <property type="protein sequence ID" value="KAF0682323.1"/>
    <property type="molecule type" value="Genomic_DNA"/>
</dbReference>
<keyword evidence="2" id="KW-1133">Transmembrane helix</keyword>